<accession>A0A239XFT5</accession>
<evidence type="ECO:0000256" key="1">
    <source>
        <dbReference type="SAM" id="Phobius"/>
    </source>
</evidence>
<dbReference type="Proteomes" id="UP000215196">
    <property type="component" value="Chromosome 1"/>
</dbReference>
<proteinExistence type="predicted"/>
<keyword evidence="1" id="KW-0812">Transmembrane</keyword>
<name>A0A239XFT5_9FLAO</name>
<keyword evidence="1" id="KW-1133">Transmembrane helix</keyword>
<dbReference type="AlphaFoldDB" id="A0A239XFT5"/>
<feature type="transmembrane region" description="Helical" evidence="1">
    <location>
        <begin position="56"/>
        <end position="74"/>
    </location>
</feature>
<dbReference type="KEGG" id="ctak:4412677_01479"/>
<dbReference type="RefSeq" id="WP_095071918.1">
    <property type="nucleotide sequence ID" value="NZ_LT906465.1"/>
</dbReference>
<protein>
    <submittedName>
        <fullName evidence="2">Uncharacterized protein</fullName>
    </submittedName>
</protein>
<evidence type="ECO:0000313" key="2">
    <source>
        <dbReference type="EMBL" id="SNV45093.1"/>
    </source>
</evidence>
<sequence length="198" mass="22067">MKNFDIEQLERKNIYKTPGDFFAGMQENVLKQTVHQTPTAETAGPEGKTIPMKTNWIYAAAAALALLLGVGFFIKNMNAAPENPQPTAASTLKTETPITQTMAGEQPQLMASDVQKPEENVTQDLTFEKTEYQTVRREPQVIQVKSFANVTEKSKAAPSKAERIKREDVDQILTSFTSSELAEMSKDAEMDVYLDLFN</sequence>
<keyword evidence="1" id="KW-0472">Membrane</keyword>
<evidence type="ECO:0000313" key="3">
    <source>
        <dbReference type="Proteomes" id="UP000215196"/>
    </source>
</evidence>
<reference evidence="2 3" key="1">
    <citation type="submission" date="2017-06" db="EMBL/GenBank/DDBJ databases">
        <authorList>
            <consortium name="Pathogen Informatics"/>
        </authorList>
    </citation>
    <scope>NUCLEOTIDE SEQUENCE [LARGE SCALE GENOMIC DNA]</scope>
    <source>
        <strain evidence="2 3">NCTC13490</strain>
    </source>
</reference>
<dbReference type="EMBL" id="LT906465">
    <property type="protein sequence ID" value="SNV45093.1"/>
    <property type="molecule type" value="Genomic_DNA"/>
</dbReference>
<keyword evidence="3" id="KW-1185">Reference proteome</keyword>
<gene>
    <name evidence="2" type="ORF">SAMEA4412677_01479</name>
</gene>
<organism evidence="2 3">
    <name type="scientific">Chryseobacterium taklimakanense</name>
    <dbReference type="NCBI Taxonomy" id="536441"/>
    <lineage>
        <taxon>Bacteria</taxon>
        <taxon>Pseudomonadati</taxon>
        <taxon>Bacteroidota</taxon>
        <taxon>Flavobacteriia</taxon>
        <taxon>Flavobacteriales</taxon>
        <taxon>Weeksellaceae</taxon>
        <taxon>Chryseobacterium group</taxon>
        <taxon>Chryseobacterium</taxon>
    </lineage>
</organism>